<dbReference type="InterPro" id="IPR023393">
    <property type="entry name" value="START-like_dom_sf"/>
</dbReference>
<dbReference type="STRING" id="5762.D2VVY4"/>
<reference evidence="3 4" key="1">
    <citation type="journal article" date="2010" name="Cell">
        <title>The genome of Naegleria gruberi illuminates early eukaryotic versatility.</title>
        <authorList>
            <person name="Fritz-Laylin L.K."/>
            <person name="Prochnik S.E."/>
            <person name="Ginger M.L."/>
            <person name="Dacks J.B."/>
            <person name="Carpenter M.L."/>
            <person name="Field M.C."/>
            <person name="Kuo A."/>
            <person name="Paredez A."/>
            <person name="Chapman J."/>
            <person name="Pham J."/>
            <person name="Shu S."/>
            <person name="Neupane R."/>
            <person name="Cipriano M."/>
            <person name="Mancuso J."/>
            <person name="Tu H."/>
            <person name="Salamov A."/>
            <person name="Lindquist E."/>
            <person name="Shapiro H."/>
            <person name="Lucas S."/>
            <person name="Grigoriev I.V."/>
            <person name="Cande W.Z."/>
            <person name="Fulton C."/>
            <person name="Rokhsar D.S."/>
            <person name="Dawson S.C."/>
        </authorList>
    </citation>
    <scope>NUCLEOTIDE SEQUENCE [LARGE SCALE GENOMIC DNA]</scope>
    <source>
        <strain evidence="3 4">NEG-M</strain>
    </source>
</reference>
<dbReference type="RefSeq" id="XP_002671667.1">
    <property type="nucleotide sequence ID" value="XM_002671621.1"/>
</dbReference>
<accession>D2VVY4</accession>
<dbReference type="KEGG" id="ngr:NAEGRDRAFT_81430"/>
<evidence type="ECO:0000256" key="1">
    <source>
        <dbReference type="SAM" id="MobiDB-lite"/>
    </source>
</evidence>
<feature type="compositionally biased region" description="Low complexity" evidence="1">
    <location>
        <begin position="377"/>
        <end position="386"/>
    </location>
</feature>
<gene>
    <name evidence="3" type="ORF">NAEGRDRAFT_81430</name>
</gene>
<dbReference type="InterPro" id="IPR016137">
    <property type="entry name" value="RGS"/>
</dbReference>
<evidence type="ECO:0000313" key="4">
    <source>
        <dbReference type="Proteomes" id="UP000006671"/>
    </source>
</evidence>
<dbReference type="EMBL" id="GG738903">
    <property type="protein sequence ID" value="EFC38923.1"/>
    <property type="molecule type" value="Genomic_DNA"/>
</dbReference>
<dbReference type="CDD" id="cd07440">
    <property type="entry name" value="RGS"/>
    <property type="match status" value="1"/>
</dbReference>
<dbReference type="PANTHER" id="PTHR10845">
    <property type="entry name" value="REGULATOR OF G PROTEIN SIGNALING"/>
    <property type="match status" value="1"/>
</dbReference>
<proteinExistence type="predicted"/>
<dbReference type="InParanoid" id="D2VVY4"/>
<dbReference type="SUPFAM" id="SSF55961">
    <property type="entry name" value="Bet v1-like"/>
    <property type="match status" value="1"/>
</dbReference>
<feature type="region of interest" description="Disordered" evidence="1">
    <location>
        <begin position="361"/>
        <end position="386"/>
    </location>
</feature>
<dbReference type="Pfam" id="PF00615">
    <property type="entry name" value="RGS"/>
    <property type="match status" value="1"/>
</dbReference>
<dbReference type="OrthoDB" id="196547at2759"/>
<evidence type="ECO:0000313" key="3">
    <source>
        <dbReference type="EMBL" id="EFC38923.1"/>
    </source>
</evidence>
<dbReference type="PRINTS" id="PR01301">
    <property type="entry name" value="RGSPROTEIN"/>
</dbReference>
<dbReference type="InterPro" id="IPR036305">
    <property type="entry name" value="RGS_sf"/>
</dbReference>
<organism evidence="4">
    <name type="scientific">Naegleria gruberi</name>
    <name type="common">Amoeba</name>
    <dbReference type="NCBI Taxonomy" id="5762"/>
    <lineage>
        <taxon>Eukaryota</taxon>
        <taxon>Discoba</taxon>
        <taxon>Heterolobosea</taxon>
        <taxon>Tetramitia</taxon>
        <taxon>Eutetramitia</taxon>
        <taxon>Vahlkampfiidae</taxon>
        <taxon>Naegleria</taxon>
    </lineage>
</organism>
<dbReference type="GeneID" id="8850836"/>
<name>D2VVY4_NAEGR</name>
<dbReference type="Proteomes" id="UP000006671">
    <property type="component" value="Unassembled WGS sequence"/>
</dbReference>
<feature type="domain" description="RGS" evidence="2">
    <location>
        <begin position="23"/>
        <end position="150"/>
    </location>
</feature>
<evidence type="ECO:0000259" key="2">
    <source>
        <dbReference type="PROSITE" id="PS50132"/>
    </source>
</evidence>
<dbReference type="Gene3D" id="3.30.530.20">
    <property type="match status" value="1"/>
</dbReference>
<dbReference type="eggNOG" id="KOG3589">
    <property type="taxonomic scope" value="Eukaryota"/>
</dbReference>
<dbReference type="PROSITE" id="PS50132">
    <property type="entry name" value="RGS"/>
    <property type="match status" value="1"/>
</dbReference>
<protein>
    <submittedName>
        <fullName evidence="3">RGS domain-containing protein</fullName>
    </submittedName>
</protein>
<keyword evidence="4" id="KW-1185">Reference proteome</keyword>
<dbReference type="SMART" id="SM00315">
    <property type="entry name" value="RGS"/>
    <property type="match status" value="1"/>
</dbReference>
<dbReference type="PANTHER" id="PTHR10845:SF192">
    <property type="entry name" value="DOUBLE HIT, ISOFORM B"/>
    <property type="match status" value="1"/>
</dbReference>
<dbReference type="AlphaFoldDB" id="D2VVY4"/>
<dbReference type="SUPFAM" id="SSF48097">
    <property type="entry name" value="Regulator of G-protein signaling, RGS"/>
    <property type="match status" value="1"/>
</dbReference>
<dbReference type="VEuPathDB" id="AmoebaDB:NAEGRDRAFT_81430"/>
<sequence length="517" mass="59479">MFKFKRNNSSTKLEDIHLIYEFPLEAIFDVPEAKEEFRAYLKREHNEEPLLFYEEVEDFKRLKFEENKTKKALFILKTYVMPNSSHEINISSQYRQNIVLGFEKSGQLTSEKNMLVDETIFDDSQSAIFYNLKNDTYPRFTKSVQFNNFLKQKDEAFITSISVLKNTKYMEYIPKFDGLVCDRDIQFFSFMAFNDDEEVWDEIKVGASGRRACYQSKKEFNIDENEEKANGKLLKQVFILPCSKEQAFNMFSHTQVRQDILDAESINQLDYIPISKTNKYAQSILKIVIQMTGLTWVMKPRQAVVAGTVVKDTKRNCIANIMKSTNSVLLPEKKSHVKARVLSSSFFVDCYTTTHLNKLKDPPHTNHSMSSGDLRKSTSSASSTSSFSRKSSVAFDDSLSDMSTESFGPIENACKVICVSYIDLQSMQSDFIRKKFFNAKNKAAHTVFMNSVKEFGALNFPKPKFSEGLYDTLDAFTSHYTTGDNDTVMTWDLEEEEEGNMYPCYPANAGLKGFCQM</sequence>
<dbReference type="InterPro" id="IPR044926">
    <property type="entry name" value="RGS_subdomain_2"/>
</dbReference>
<dbReference type="OMA" id="MPNSSHE"/>
<dbReference type="Gene3D" id="1.10.167.10">
    <property type="entry name" value="Regulator of G-protein Signalling 4, domain 2"/>
    <property type="match status" value="1"/>
</dbReference>